<evidence type="ECO:0000256" key="7">
    <source>
        <dbReference type="SAM" id="MobiDB-lite"/>
    </source>
</evidence>
<dbReference type="InterPro" id="IPR050477">
    <property type="entry name" value="GrpII_AminoAcid_Decarb"/>
</dbReference>
<feature type="domain" description="PDXDC1/PDXD2 second" evidence="8">
    <location>
        <begin position="538"/>
        <end position="614"/>
    </location>
</feature>
<keyword evidence="4" id="KW-0663">Pyridoxal phosphate</keyword>
<dbReference type="Pfam" id="PF22937">
    <property type="entry name" value="PDXDC1-like_cen2"/>
    <property type="match status" value="1"/>
</dbReference>
<feature type="region of interest" description="Disordered" evidence="7">
    <location>
        <begin position="1"/>
        <end position="129"/>
    </location>
</feature>
<feature type="compositionally biased region" description="Basic and acidic residues" evidence="7">
    <location>
        <begin position="62"/>
        <end position="95"/>
    </location>
</feature>
<evidence type="ECO:0000313" key="11">
    <source>
        <dbReference type="Proteomes" id="UP001286313"/>
    </source>
</evidence>
<dbReference type="Proteomes" id="UP001286313">
    <property type="component" value="Unassembled WGS sequence"/>
</dbReference>
<dbReference type="SUPFAM" id="SSF53383">
    <property type="entry name" value="PLP-dependent transferases"/>
    <property type="match status" value="1"/>
</dbReference>
<evidence type="ECO:0000256" key="3">
    <source>
        <dbReference type="ARBA" id="ARBA00022793"/>
    </source>
</evidence>
<keyword evidence="11" id="KW-1185">Reference proteome</keyword>
<evidence type="ECO:0000256" key="5">
    <source>
        <dbReference type="ARBA" id="ARBA00023239"/>
    </source>
</evidence>
<comment type="similarity">
    <text evidence="2">Belongs to the group II decarboxylase family.</text>
</comment>
<feature type="domain" description="PDXDC1-like third" evidence="9">
    <location>
        <begin position="620"/>
        <end position="725"/>
    </location>
</feature>
<gene>
    <name evidence="10" type="ORF">Pcinc_026141</name>
</gene>
<feature type="region of interest" description="Disordered" evidence="7">
    <location>
        <begin position="145"/>
        <end position="166"/>
    </location>
</feature>
<evidence type="ECO:0000256" key="6">
    <source>
        <dbReference type="ARBA" id="ARBA00047190"/>
    </source>
</evidence>
<organism evidence="10 11">
    <name type="scientific">Petrolisthes cinctipes</name>
    <name type="common">Flat porcelain crab</name>
    <dbReference type="NCBI Taxonomy" id="88211"/>
    <lineage>
        <taxon>Eukaryota</taxon>
        <taxon>Metazoa</taxon>
        <taxon>Ecdysozoa</taxon>
        <taxon>Arthropoda</taxon>
        <taxon>Crustacea</taxon>
        <taxon>Multicrustacea</taxon>
        <taxon>Malacostraca</taxon>
        <taxon>Eumalacostraca</taxon>
        <taxon>Eucarida</taxon>
        <taxon>Decapoda</taxon>
        <taxon>Pleocyemata</taxon>
        <taxon>Anomura</taxon>
        <taxon>Galatheoidea</taxon>
        <taxon>Porcellanidae</taxon>
        <taxon>Petrolisthes</taxon>
    </lineage>
</organism>
<comment type="cofactor">
    <cofactor evidence="1">
        <name>pyridoxal 5'-phosphate</name>
        <dbReference type="ChEBI" id="CHEBI:597326"/>
    </cofactor>
</comment>
<dbReference type="InterPro" id="IPR015424">
    <property type="entry name" value="PyrdxlP-dep_Trfase"/>
</dbReference>
<dbReference type="InterPro" id="IPR055103">
    <property type="entry name" value="PDXDC1-like_2nd"/>
</dbReference>
<evidence type="ECO:0000259" key="8">
    <source>
        <dbReference type="Pfam" id="PF22930"/>
    </source>
</evidence>
<reference evidence="10" key="1">
    <citation type="submission" date="2023-10" db="EMBL/GenBank/DDBJ databases">
        <title>Genome assemblies of two species of porcelain crab, Petrolisthes cinctipes and Petrolisthes manimaculis (Anomura: Porcellanidae).</title>
        <authorList>
            <person name="Angst P."/>
        </authorList>
    </citation>
    <scope>NUCLEOTIDE SEQUENCE</scope>
    <source>
        <strain evidence="10">PB745_01</strain>
        <tissue evidence="10">Gill</tissue>
    </source>
</reference>
<dbReference type="AlphaFoldDB" id="A0AAE1F747"/>
<evidence type="ECO:0000256" key="4">
    <source>
        <dbReference type="ARBA" id="ARBA00022898"/>
    </source>
</evidence>
<keyword evidence="5" id="KW-0456">Lyase</keyword>
<evidence type="ECO:0000259" key="9">
    <source>
        <dbReference type="Pfam" id="PF22937"/>
    </source>
</evidence>
<evidence type="ECO:0000256" key="1">
    <source>
        <dbReference type="ARBA" id="ARBA00001933"/>
    </source>
</evidence>
<evidence type="ECO:0000313" key="10">
    <source>
        <dbReference type="EMBL" id="KAK3868468.1"/>
    </source>
</evidence>
<dbReference type="EMBL" id="JAWQEG010003002">
    <property type="protein sequence ID" value="KAK3868468.1"/>
    <property type="molecule type" value="Genomic_DNA"/>
</dbReference>
<protein>
    <recommendedName>
        <fullName evidence="6">Pyridoxal-dependent decarboxylase domain-containing protein 1</fullName>
    </recommendedName>
</protein>
<dbReference type="Pfam" id="PF22930">
    <property type="entry name" value="PDXDC1-like_cen"/>
    <property type="match status" value="1"/>
</dbReference>
<dbReference type="GO" id="GO:0016831">
    <property type="term" value="F:carboxy-lyase activity"/>
    <property type="evidence" value="ECO:0007669"/>
    <property type="project" value="UniProtKB-KW"/>
</dbReference>
<comment type="caution">
    <text evidence="10">The sequence shown here is derived from an EMBL/GenBank/DDBJ whole genome shotgun (WGS) entry which is preliminary data.</text>
</comment>
<feature type="region of interest" description="Disordered" evidence="7">
    <location>
        <begin position="809"/>
        <end position="858"/>
    </location>
</feature>
<feature type="compositionally biased region" description="Basic and acidic residues" evidence="7">
    <location>
        <begin position="1"/>
        <end position="12"/>
    </location>
</feature>
<accession>A0AAE1F747</accession>
<dbReference type="PANTHER" id="PTHR42735">
    <property type="match status" value="1"/>
</dbReference>
<evidence type="ECO:0000256" key="2">
    <source>
        <dbReference type="ARBA" id="ARBA00009533"/>
    </source>
</evidence>
<feature type="compositionally biased region" description="Low complexity" evidence="7">
    <location>
        <begin position="829"/>
        <end position="850"/>
    </location>
</feature>
<keyword evidence="3" id="KW-0210">Decarboxylase</keyword>
<sequence>MEDKSEESKAEDPVAEGMAANEAKDVEESGKNGNKEEEVASMRTAEEKKESDVPEEVTVAQEAKESSQEVQEEEKKKDNKETEEEGKQGGDLEEKKEDEEAGGKTGGEDDYGGGGGGEEGEEEEEEEDVFGALSVFTSEVLGTLACPADPMSPQDRSPRPLPHQPTDIPSIMKLLQDLMTYDDEEPDMTYGPGPSDTEGRLAAMSHLLAALVTTLDPQHLRRFATRLMSDSCLWVSRLFRYFESTAYIHEDVREGVVRVSRMLLHTRYPRYGQEGYHALYTRPPVIYTAATVRPGLPQHLATMLGLGSGCVRVVPCSDDGPDSVGGASGASMDTTALSRMMAEDAAAHKRPFLVLANTGGGAVGRVDNVSRILEVCGVHDAWLHAEGHALAALTLPNTPNLPARVCDSMTLPLSLWLGIPSLPYVTLYKAQEASAVHAAGLTALSLHVRLSCLPLWTALMSLGQNGVVMRLQHAFELSQYLQLHLANLPRIRLLSPAPPEVDKIVTIQDLVNKPVSTVQLLETVSGSVVFQYVEEGNTGTKNSEYYDNLNSWLGQVVRRDVGSVGLELVQLESAGLVLRWSSLEAPDTHHLTRTHLDHLINSLHHQLDILNATVEQRKTFTELVASAPNLKLVDIPGWAGLGGVRYMAELWMHQDPPTQASKEDINALNVHLVSQLKATDSAFSLGEGSDGLNCVRFGMVTVDTDLSELLSLVLSTGREVERSSRFLDQMTDIVRKGIEAATEDLKRENEERLWQEGILRHVPIVGSVYNWFSPPPTQGIKGRTLDLTAGVLESTENIYRYHMQIRHGTAPTRAETKLPPAPSIQTPVTPSASSPTHSRTSSNTSTLHSRQASENQPVAVQDIKSLAVSANGVPAAVQS</sequence>
<dbReference type="InterPro" id="IPR015421">
    <property type="entry name" value="PyrdxlP-dep_Trfase_major"/>
</dbReference>
<dbReference type="Gene3D" id="3.40.640.10">
    <property type="entry name" value="Type I PLP-dependent aspartate aminotransferase-like (Major domain)"/>
    <property type="match status" value="1"/>
</dbReference>
<dbReference type="PANTHER" id="PTHR42735:SF1">
    <property type="entry name" value="PYRIDOXAL-DEPENDENT DECARBOXYLASE DOMAIN-CONTAINING PROTEIN 1-RELATED"/>
    <property type="match status" value="1"/>
</dbReference>
<name>A0AAE1F747_PETCI</name>
<proteinExistence type="inferred from homology"/>
<dbReference type="InterPro" id="IPR055102">
    <property type="entry name" value="PDXDC1-like_3rd"/>
</dbReference>
<feature type="compositionally biased region" description="Basic and acidic residues" evidence="7">
    <location>
        <begin position="22"/>
        <end position="52"/>
    </location>
</feature>
<feature type="compositionally biased region" description="Acidic residues" evidence="7">
    <location>
        <begin position="118"/>
        <end position="129"/>
    </location>
</feature>